<dbReference type="InterPro" id="IPR005272">
    <property type="entry name" value="DUF406"/>
</dbReference>
<gene>
    <name evidence="1" type="ORF">HER31_05230</name>
</gene>
<protein>
    <submittedName>
        <fullName evidence="1">DUF406 family protein</fullName>
    </submittedName>
</protein>
<dbReference type="AlphaFoldDB" id="A0A6H1UCL9"/>
<dbReference type="Gene3D" id="3.30.70.860">
    <property type="match status" value="1"/>
</dbReference>
<organism evidence="1 2">
    <name type="scientific">Ferrimonas lipolytica</name>
    <dbReference type="NCBI Taxonomy" id="2724191"/>
    <lineage>
        <taxon>Bacteria</taxon>
        <taxon>Pseudomonadati</taxon>
        <taxon>Pseudomonadota</taxon>
        <taxon>Gammaproteobacteria</taxon>
        <taxon>Alteromonadales</taxon>
        <taxon>Ferrimonadaceae</taxon>
        <taxon>Ferrimonas</taxon>
    </lineage>
</organism>
<dbReference type="KEGG" id="fes:HER31_05230"/>
<reference evidence="1 2" key="1">
    <citation type="submission" date="2020-04" db="EMBL/GenBank/DDBJ databases">
        <title>Ferrimonas sp. S7 isolated from sea water.</title>
        <authorList>
            <person name="Bae S.S."/>
            <person name="Baek K."/>
        </authorList>
    </citation>
    <scope>NUCLEOTIDE SEQUENCE [LARGE SCALE GENOMIC DNA]</scope>
    <source>
        <strain evidence="1 2">S7</strain>
    </source>
</reference>
<accession>A0A6H1UCL9</accession>
<name>A0A6H1UCL9_9GAMM</name>
<dbReference type="Pfam" id="PF04175">
    <property type="entry name" value="DUF406"/>
    <property type="match status" value="1"/>
</dbReference>
<dbReference type="RefSeq" id="WP_168659590.1">
    <property type="nucleotide sequence ID" value="NZ_CP051180.1"/>
</dbReference>
<dbReference type="EMBL" id="CP051180">
    <property type="protein sequence ID" value="QIZ76330.1"/>
    <property type="molecule type" value="Genomic_DNA"/>
</dbReference>
<dbReference type="InterPro" id="IPR035571">
    <property type="entry name" value="UPF0234-like_C"/>
</dbReference>
<keyword evidence="2" id="KW-1185">Reference proteome</keyword>
<evidence type="ECO:0000313" key="2">
    <source>
        <dbReference type="Proteomes" id="UP000501602"/>
    </source>
</evidence>
<dbReference type="Proteomes" id="UP000501602">
    <property type="component" value="Chromosome"/>
</dbReference>
<proteinExistence type="predicted"/>
<sequence>MSLKLEQTSADCCGAYADIGSVISAEDNVLDIHFNAEDEATGMVQFAELLVKAQARFADVTGEANWENDKQAVVGHVVFSCAAERLIFEMGA</sequence>
<evidence type="ECO:0000313" key="1">
    <source>
        <dbReference type="EMBL" id="QIZ76330.1"/>
    </source>
</evidence>